<evidence type="ECO:0000313" key="1">
    <source>
        <dbReference type="EMBL" id="BCU80882.1"/>
    </source>
</evidence>
<proteinExistence type="predicted"/>
<reference evidence="1" key="2">
    <citation type="journal article" date="2021" name="Microbiol. Resour. Announc.">
        <title>Complete Genome Sequence of Polycladomyces abyssicola JIR-001T, Isolated from Hemipelagic Sediment in Deep Seawater.</title>
        <authorList>
            <person name="Tsubouchi T."/>
            <person name="Kaneko Y."/>
        </authorList>
    </citation>
    <scope>NUCLEOTIDE SEQUENCE</scope>
    <source>
        <strain evidence="1">JIR-001</strain>
    </source>
</reference>
<dbReference type="KEGG" id="pabs:JIR001_06650"/>
<dbReference type="AlphaFoldDB" id="A0A8D5ZMI0"/>
<organism evidence="1 2">
    <name type="scientific">Polycladomyces abyssicola</name>
    <dbReference type="NCBI Taxonomy" id="1125966"/>
    <lineage>
        <taxon>Bacteria</taxon>
        <taxon>Bacillati</taxon>
        <taxon>Bacillota</taxon>
        <taxon>Bacilli</taxon>
        <taxon>Bacillales</taxon>
        <taxon>Thermoactinomycetaceae</taxon>
        <taxon>Polycladomyces</taxon>
    </lineage>
</organism>
<dbReference type="Proteomes" id="UP000677436">
    <property type="component" value="Chromosome"/>
</dbReference>
<gene>
    <name evidence="1" type="ORF">JIR001_06650</name>
</gene>
<dbReference type="EMBL" id="AP024601">
    <property type="protein sequence ID" value="BCU80882.1"/>
    <property type="molecule type" value="Genomic_DNA"/>
</dbReference>
<protein>
    <submittedName>
        <fullName evidence="1">Uncharacterized protein</fullName>
    </submittedName>
</protein>
<evidence type="ECO:0000313" key="2">
    <source>
        <dbReference type="Proteomes" id="UP000677436"/>
    </source>
</evidence>
<reference evidence="1" key="1">
    <citation type="journal article" date="2013" name="Int. J. Syst. Evol. Microbiol.">
        <title>Polycladomyces abyssicola gen. nov., sp. nov., a thermophilic filamentous bacterium isolated from hemipelagic sediment.</title>
        <authorList>
            <person name="Tsubouchi T."/>
            <person name="Shimane Y."/>
            <person name="Mori K."/>
            <person name="Usui K."/>
            <person name="Hiraki T."/>
            <person name="Tame A."/>
            <person name="Uematsu K."/>
            <person name="Maruyama T."/>
            <person name="Hatada Y."/>
        </authorList>
    </citation>
    <scope>NUCLEOTIDE SEQUENCE</scope>
    <source>
        <strain evidence="1">JIR-001</strain>
    </source>
</reference>
<keyword evidence="2" id="KW-1185">Reference proteome</keyword>
<sequence>MQGQRRATLCLCDQAQKQLIEQAVSDPYRPDRLEEIARSGVPAFRELRSAALGKVTYMR</sequence>
<name>A0A8D5ZMI0_9BACL</name>
<accession>A0A8D5ZMI0</accession>